<reference evidence="2" key="1">
    <citation type="submission" date="2016-10" db="EMBL/GenBank/DDBJ databases">
        <authorList>
            <person name="Varghese N."/>
            <person name="Submissions S."/>
        </authorList>
    </citation>
    <scope>NUCLEOTIDE SEQUENCE [LARGE SCALE GENOMIC DNA]</scope>
    <source>
        <strain evidence="2">DSM 25329</strain>
    </source>
</reference>
<evidence type="ECO:0008006" key="3">
    <source>
        <dbReference type="Google" id="ProtNLM"/>
    </source>
</evidence>
<dbReference type="AlphaFoldDB" id="A0A1G7M2X3"/>
<keyword evidence="2" id="KW-1185">Reference proteome</keyword>
<dbReference type="PANTHER" id="PTHR43883">
    <property type="entry name" value="SLR0207 PROTEIN"/>
    <property type="match status" value="1"/>
</dbReference>
<sequence>MESIEINCLAREGSFQGMPLNASLLQTHISWILLSGNKAFKIKKPVKLSFLDFSTIQARKLACEKELEINRRFSPIYQGLLPVKRTGNTFCIGGAGDEIVDYAVMMRRLSTGRKMDAMLAAGKVESNHIVSLAKLVASFHQSAGVISLPLQLNEMSTTFDDIRTVSGFVVENLGAAYGDLIEHAVAVSTQFLHVYLPRMNERVRLGFRRDLHGDLHSGNVFLYKKPILFDCTEYNDRFRQIDVLDEIAFLCMDLERFGQFSLSEMFISLYCEDFPCFQTESDNLIFIYYKCLRANIRAKVCVVTAMATPDERSRREALGLCKKYLDLLSSYTGQLAVQ</sequence>
<protein>
    <recommendedName>
        <fullName evidence="3">Aminoglycoside phosphotransferase domain-containing protein</fullName>
    </recommendedName>
</protein>
<accession>A0A1G7M2X3</accession>
<dbReference type="EMBL" id="FNAN01000011">
    <property type="protein sequence ID" value="SDF56178.1"/>
    <property type="molecule type" value="Genomic_DNA"/>
</dbReference>
<dbReference type="RefSeq" id="WP_090153456.1">
    <property type="nucleotide sequence ID" value="NZ_FNAN01000011.1"/>
</dbReference>
<evidence type="ECO:0000313" key="1">
    <source>
        <dbReference type="EMBL" id="SDF56178.1"/>
    </source>
</evidence>
<dbReference type="Proteomes" id="UP000198748">
    <property type="component" value="Unassembled WGS sequence"/>
</dbReference>
<dbReference type="PANTHER" id="PTHR43883:SF1">
    <property type="entry name" value="GLUCONOKINASE"/>
    <property type="match status" value="1"/>
</dbReference>
<dbReference type="SUPFAM" id="SSF56112">
    <property type="entry name" value="Protein kinase-like (PK-like)"/>
    <property type="match status" value="1"/>
</dbReference>
<dbReference type="OrthoDB" id="9810277at2"/>
<proteinExistence type="predicted"/>
<dbReference type="InterPro" id="IPR052732">
    <property type="entry name" value="Cell-binding_unc_protein"/>
</dbReference>
<dbReference type="InterPro" id="IPR011009">
    <property type="entry name" value="Kinase-like_dom_sf"/>
</dbReference>
<evidence type="ECO:0000313" key="2">
    <source>
        <dbReference type="Proteomes" id="UP000198748"/>
    </source>
</evidence>
<gene>
    <name evidence="1" type="ORF">SAMN04487996_111149</name>
</gene>
<dbReference type="STRING" id="659014.SAMN04487996_111149"/>
<name>A0A1G7M2X3_9BACT</name>
<organism evidence="1 2">
    <name type="scientific">Dyadobacter soli</name>
    <dbReference type="NCBI Taxonomy" id="659014"/>
    <lineage>
        <taxon>Bacteria</taxon>
        <taxon>Pseudomonadati</taxon>
        <taxon>Bacteroidota</taxon>
        <taxon>Cytophagia</taxon>
        <taxon>Cytophagales</taxon>
        <taxon>Spirosomataceae</taxon>
        <taxon>Dyadobacter</taxon>
    </lineage>
</organism>